<accession>X1L4E6</accession>
<dbReference type="EMBL" id="BARV01010593">
    <property type="protein sequence ID" value="GAI14227.1"/>
    <property type="molecule type" value="Genomic_DNA"/>
</dbReference>
<proteinExistence type="predicted"/>
<reference evidence="1" key="1">
    <citation type="journal article" date="2014" name="Front. Microbiol.">
        <title>High frequency of phylogenetically diverse reductive dehalogenase-homologous genes in deep subseafloor sedimentary metagenomes.</title>
        <authorList>
            <person name="Kawai M."/>
            <person name="Futagami T."/>
            <person name="Toyoda A."/>
            <person name="Takaki Y."/>
            <person name="Nishi S."/>
            <person name="Hori S."/>
            <person name="Arai W."/>
            <person name="Tsubouchi T."/>
            <person name="Morono Y."/>
            <person name="Uchiyama I."/>
            <person name="Ito T."/>
            <person name="Fujiyama A."/>
            <person name="Inagaki F."/>
            <person name="Takami H."/>
        </authorList>
    </citation>
    <scope>NUCLEOTIDE SEQUENCE</scope>
    <source>
        <strain evidence="1">Expedition CK06-06</strain>
    </source>
</reference>
<sequence length="36" mass="3983">MKILGWIKTILECLTIIGPLLKIPKLEKTVEAMSTG</sequence>
<feature type="non-terminal residue" evidence="1">
    <location>
        <position position="36"/>
    </location>
</feature>
<organism evidence="1">
    <name type="scientific">marine sediment metagenome</name>
    <dbReference type="NCBI Taxonomy" id="412755"/>
    <lineage>
        <taxon>unclassified sequences</taxon>
        <taxon>metagenomes</taxon>
        <taxon>ecological metagenomes</taxon>
    </lineage>
</organism>
<evidence type="ECO:0000313" key="1">
    <source>
        <dbReference type="EMBL" id="GAI14227.1"/>
    </source>
</evidence>
<comment type="caution">
    <text evidence="1">The sequence shown here is derived from an EMBL/GenBank/DDBJ whole genome shotgun (WGS) entry which is preliminary data.</text>
</comment>
<protein>
    <submittedName>
        <fullName evidence="1">Uncharacterized protein</fullName>
    </submittedName>
</protein>
<name>X1L4E6_9ZZZZ</name>
<dbReference type="AlphaFoldDB" id="X1L4E6"/>
<gene>
    <name evidence="1" type="ORF">S06H3_20454</name>
</gene>